<dbReference type="Proteomes" id="UP000887565">
    <property type="component" value="Unplaced"/>
</dbReference>
<keyword evidence="2" id="KW-0472">Membrane</keyword>
<dbReference type="AlphaFoldDB" id="A0A915JH74"/>
<evidence type="ECO:0000313" key="4">
    <source>
        <dbReference type="WBParaSite" id="nRc.2.0.1.t25468-RA"/>
    </source>
</evidence>
<name>A0A915JH74_ROMCU</name>
<protein>
    <submittedName>
        <fullName evidence="4">Uncharacterized protein</fullName>
    </submittedName>
</protein>
<organism evidence="3 4">
    <name type="scientific">Romanomermis culicivorax</name>
    <name type="common">Nematode worm</name>
    <dbReference type="NCBI Taxonomy" id="13658"/>
    <lineage>
        <taxon>Eukaryota</taxon>
        <taxon>Metazoa</taxon>
        <taxon>Ecdysozoa</taxon>
        <taxon>Nematoda</taxon>
        <taxon>Enoplea</taxon>
        <taxon>Dorylaimia</taxon>
        <taxon>Mermithida</taxon>
        <taxon>Mermithoidea</taxon>
        <taxon>Mermithidae</taxon>
        <taxon>Romanomermis</taxon>
    </lineage>
</organism>
<dbReference type="WBParaSite" id="nRc.2.0.1.t25468-RA">
    <property type="protein sequence ID" value="nRc.2.0.1.t25468-RA"/>
    <property type="gene ID" value="nRc.2.0.1.g25468"/>
</dbReference>
<proteinExistence type="predicted"/>
<keyword evidence="2" id="KW-0812">Transmembrane</keyword>
<feature type="transmembrane region" description="Helical" evidence="2">
    <location>
        <begin position="49"/>
        <end position="70"/>
    </location>
</feature>
<evidence type="ECO:0000313" key="3">
    <source>
        <dbReference type="Proteomes" id="UP000887565"/>
    </source>
</evidence>
<keyword evidence="2" id="KW-1133">Transmembrane helix</keyword>
<evidence type="ECO:0000256" key="1">
    <source>
        <dbReference type="SAM" id="MobiDB-lite"/>
    </source>
</evidence>
<evidence type="ECO:0000256" key="2">
    <source>
        <dbReference type="SAM" id="Phobius"/>
    </source>
</evidence>
<sequence>MYYDRRNTWKSFKNKISKWRQASDARRKASSLSKDQKLGRKLKQKENTILPRCSTLAAFLATFAIVVHRIDSRATYKHNWAATTTVSIFHNLEIEQQSIYRKNSTV</sequence>
<keyword evidence="3" id="KW-1185">Reference proteome</keyword>
<reference evidence="4" key="1">
    <citation type="submission" date="2022-11" db="UniProtKB">
        <authorList>
            <consortium name="WormBaseParasite"/>
        </authorList>
    </citation>
    <scope>IDENTIFICATION</scope>
</reference>
<feature type="region of interest" description="Disordered" evidence="1">
    <location>
        <begin position="20"/>
        <end position="39"/>
    </location>
</feature>
<accession>A0A915JH74</accession>